<evidence type="ECO:0000313" key="8">
    <source>
        <dbReference type="Proteomes" id="UP000002770"/>
    </source>
</evidence>
<dbReference type="GO" id="GO:0003677">
    <property type="term" value="F:DNA binding"/>
    <property type="evidence" value="ECO:0007669"/>
    <property type="project" value="InterPro"/>
</dbReference>
<keyword evidence="2" id="KW-0805">Transcription regulation</keyword>
<dbReference type="SUPFAM" id="SSF88659">
    <property type="entry name" value="Sigma3 and sigma4 domains of RNA polymerase sigma factors"/>
    <property type="match status" value="1"/>
</dbReference>
<dbReference type="InterPro" id="IPR013249">
    <property type="entry name" value="RNA_pol_sigma70_r4_t2"/>
</dbReference>
<dbReference type="InterPro" id="IPR039425">
    <property type="entry name" value="RNA_pol_sigma-70-like"/>
</dbReference>
<dbReference type="InterPro" id="IPR013324">
    <property type="entry name" value="RNA_pol_sigma_r3/r4-like"/>
</dbReference>
<dbReference type="Gene3D" id="1.10.10.10">
    <property type="entry name" value="Winged helix-like DNA-binding domain superfamily/Winged helix DNA-binding domain"/>
    <property type="match status" value="1"/>
</dbReference>
<reference evidence="7 8" key="1">
    <citation type="journal article" date="2011" name="BMC Genomics">
        <title>Insight into cross-talk between intra-amoebal pathogens.</title>
        <authorList>
            <person name="Gimenez G."/>
            <person name="Bertelli C."/>
            <person name="Moliner C."/>
            <person name="Robert C."/>
            <person name="Raoult D."/>
            <person name="Fournier P.E."/>
            <person name="Greub G."/>
        </authorList>
    </citation>
    <scope>NUCLEOTIDE SEQUENCE [LARGE SCALE GENOMIC DNA]</scope>
    <source>
        <strain evidence="7 8">LLAP12</strain>
    </source>
</reference>
<dbReference type="EMBL" id="JH413835">
    <property type="protein sequence ID" value="EHL30137.1"/>
    <property type="molecule type" value="Genomic_DNA"/>
</dbReference>
<evidence type="ECO:0000259" key="5">
    <source>
        <dbReference type="Pfam" id="PF04542"/>
    </source>
</evidence>
<proteinExistence type="inferred from homology"/>
<dbReference type="SUPFAM" id="SSF88946">
    <property type="entry name" value="Sigma2 domain of RNA polymerase sigma factors"/>
    <property type="match status" value="1"/>
</dbReference>
<keyword evidence="3" id="KW-0731">Sigma factor</keyword>
<dbReference type="Pfam" id="PF08281">
    <property type="entry name" value="Sigma70_r4_2"/>
    <property type="match status" value="1"/>
</dbReference>
<dbReference type="GO" id="GO:0016987">
    <property type="term" value="F:sigma factor activity"/>
    <property type="evidence" value="ECO:0007669"/>
    <property type="project" value="UniProtKB-KW"/>
</dbReference>
<dbReference type="PANTHER" id="PTHR43133">
    <property type="entry name" value="RNA POLYMERASE ECF-TYPE SIGMA FACTO"/>
    <property type="match status" value="1"/>
</dbReference>
<dbReference type="eggNOG" id="COG1595">
    <property type="taxonomic scope" value="Bacteria"/>
</dbReference>
<evidence type="ECO:0000313" key="7">
    <source>
        <dbReference type="EMBL" id="EHL30137.1"/>
    </source>
</evidence>
<dbReference type="InParanoid" id="G9ERG8"/>
<dbReference type="InterPro" id="IPR014284">
    <property type="entry name" value="RNA_pol_sigma-70_dom"/>
</dbReference>
<evidence type="ECO:0000256" key="2">
    <source>
        <dbReference type="ARBA" id="ARBA00023015"/>
    </source>
</evidence>
<dbReference type="GO" id="GO:0006352">
    <property type="term" value="P:DNA-templated transcription initiation"/>
    <property type="evidence" value="ECO:0007669"/>
    <property type="project" value="InterPro"/>
</dbReference>
<evidence type="ECO:0000256" key="3">
    <source>
        <dbReference type="ARBA" id="ARBA00023082"/>
    </source>
</evidence>
<dbReference type="PANTHER" id="PTHR43133:SF53">
    <property type="entry name" value="ECF RNA POLYMERASE SIGMA-E FACTOR"/>
    <property type="match status" value="1"/>
</dbReference>
<dbReference type="Proteomes" id="UP000002770">
    <property type="component" value="Unassembled WGS sequence"/>
</dbReference>
<protein>
    <recommendedName>
        <fullName evidence="9">RNA polymerase sigma factor RpoE</fullName>
    </recommendedName>
</protein>
<dbReference type="NCBIfam" id="TIGR02937">
    <property type="entry name" value="sigma70-ECF"/>
    <property type="match status" value="1"/>
</dbReference>
<dbReference type="InterPro" id="IPR036388">
    <property type="entry name" value="WH-like_DNA-bd_sf"/>
</dbReference>
<dbReference type="HOGENOM" id="CLU_047691_3_0_6"/>
<name>G9ERG8_9GAMM</name>
<keyword evidence="4" id="KW-0804">Transcription</keyword>
<evidence type="ECO:0000256" key="1">
    <source>
        <dbReference type="ARBA" id="ARBA00010641"/>
    </source>
</evidence>
<evidence type="ECO:0008006" key="9">
    <source>
        <dbReference type="Google" id="ProtNLM"/>
    </source>
</evidence>
<comment type="similarity">
    <text evidence="1">Belongs to the sigma-70 factor family. ECF subfamily.</text>
</comment>
<organism evidence="7 8">
    <name type="scientific">Legionella drancourtii LLAP12</name>
    <dbReference type="NCBI Taxonomy" id="658187"/>
    <lineage>
        <taxon>Bacteria</taxon>
        <taxon>Pseudomonadati</taxon>
        <taxon>Pseudomonadota</taxon>
        <taxon>Gammaproteobacteria</taxon>
        <taxon>Legionellales</taxon>
        <taxon>Legionellaceae</taxon>
        <taxon>Legionella</taxon>
    </lineage>
</organism>
<dbReference type="InterPro" id="IPR007627">
    <property type="entry name" value="RNA_pol_sigma70_r2"/>
</dbReference>
<dbReference type="CDD" id="cd06171">
    <property type="entry name" value="Sigma70_r4"/>
    <property type="match status" value="1"/>
</dbReference>
<feature type="domain" description="RNA polymerase sigma-70 region 2" evidence="5">
    <location>
        <begin position="63"/>
        <end position="126"/>
    </location>
</feature>
<dbReference type="InterPro" id="IPR013325">
    <property type="entry name" value="RNA_pol_sigma_r2"/>
</dbReference>
<sequence length="220" mass="25857">MAFIAFKNRTKIVYNNTKGSNSSQFPHNGLKKEEVMNNTASYSDEDLVNLAQQGNRNAYNLLLARYNNKIQQIIYFHINDQAYVNDLVQEVLLKVYRYLHYFKEKSQFSTWLYRITHNTIKNHYRSMSIRMGREVDFVDTQEHSTHQSPEYVLISIEFGEQLELAISRLSDDLRICYGMHIFDGQTYENIAKKMDCPIGTVRSRIFRARKLLMASIADFV</sequence>
<dbReference type="FunCoup" id="G9ERG8">
    <property type="interactions" value="248"/>
</dbReference>
<dbReference type="Gene3D" id="1.10.1740.10">
    <property type="match status" value="1"/>
</dbReference>
<keyword evidence="8" id="KW-1185">Reference proteome</keyword>
<dbReference type="STRING" id="658187.LDG_7883"/>
<evidence type="ECO:0000259" key="6">
    <source>
        <dbReference type="Pfam" id="PF08281"/>
    </source>
</evidence>
<evidence type="ECO:0000256" key="4">
    <source>
        <dbReference type="ARBA" id="ARBA00023163"/>
    </source>
</evidence>
<dbReference type="AlphaFoldDB" id="G9ERG8"/>
<gene>
    <name evidence="7" type="ORF">LDG_7883</name>
</gene>
<feature type="domain" description="RNA polymerase sigma factor 70 region 4 type 2" evidence="6">
    <location>
        <begin position="160"/>
        <end position="212"/>
    </location>
</feature>
<dbReference type="Pfam" id="PF04542">
    <property type="entry name" value="Sigma70_r2"/>
    <property type="match status" value="1"/>
</dbReference>
<accession>G9ERG8</accession>